<reference evidence="2" key="1">
    <citation type="journal article" date="2019" name="Int. J. Syst. Evol. Microbiol.">
        <title>The Global Catalogue of Microorganisms (GCM) 10K type strain sequencing project: providing services to taxonomists for standard genome sequencing and annotation.</title>
        <authorList>
            <consortium name="The Broad Institute Genomics Platform"/>
            <consortium name="The Broad Institute Genome Sequencing Center for Infectious Disease"/>
            <person name="Wu L."/>
            <person name="Ma J."/>
        </authorList>
    </citation>
    <scope>NUCLEOTIDE SEQUENCE [LARGE SCALE GENOMIC DNA]</scope>
    <source>
        <strain evidence="2">CGMCC 1.16855</strain>
    </source>
</reference>
<sequence length="72" mass="7989">MGIAPAYTVAFLARDEAVRLPCACRVRTLARKDLVALVGRGERLHLLGLRRELWCSRCGEPPMEGWLVPQSG</sequence>
<keyword evidence="2" id="KW-1185">Reference proteome</keyword>
<accession>A0ABV7C039</accession>
<dbReference type="RefSeq" id="WP_216839790.1">
    <property type="nucleotide sequence ID" value="NZ_JAFNJS010000011.1"/>
</dbReference>
<name>A0ABV7C039_9PROT</name>
<gene>
    <name evidence="1" type="ORF">ACFOD3_25805</name>
</gene>
<protein>
    <submittedName>
        <fullName evidence="1">Uncharacterized protein</fullName>
    </submittedName>
</protein>
<evidence type="ECO:0000313" key="1">
    <source>
        <dbReference type="EMBL" id="MFC3003337.1"/>
    </source>
</evidence>
<organism evidence="1 2">
    <name type="scientific">Falsiroseomonas tokyonensis</name>
    <dbReference type="NCBI Taxonomy" id="430521"/>
    <lineage>
        <taxon>Bacteria</taxon>
        <taxon>Pseudomonadati</taxon>
        <taxon>Pseudomonadota</taxon>
        <taxon>Alphaproteobacteria</taxon>
        <taxon>Acetobacterales</taxon>
        <taxon>Roseomonadaceae</taxon>
        <taxon>Falsiroseomonas</taxon>
    </lineage>
</organism>
<comment type="caution">
    <text evidence="1">The sequence shown here is derived from an EMBL/GenBank/DDBJ whole genome shotgun (WGS) entry which is preliminary data.</text>
</comment>
<proteinExistence type="predicted"/>
<evidence type="ECO:0000313" key="2">
    <source>
        <dbReference type="Proteomes" id="UP001595420"/>
    </source>
</evidence>
<dbReference type="EMBL" id="JBHRSB010000011">
    <property type="protein sequence ID" value="MFC3003337.1"/>
    <property type="molecule type" value="Genomic_DNA"/>
</dbReference>
<dbReference type="Proteomes" id="UP001595420">
    <property type="component" value="Unassembled WGS sequence"/>
</dbReference>